<dbReference type="InterPro" id="IPR035959">
    <property type="entry name" value="RutC-like_sf"/>
</dbReference>
<dbReference type="Pfam" id="PF01042">
    <property type="entry name" value="Ribonuc_L-PSP"/>
    <property type="match status" value="1"/>
</dbReference>
<evidence type="ECO:0000313" key="3">
    <source>
        <dbReference type="Proteomes" id="UP000886721"/>
    </source>
</evidence>
<dbReference type="NCBIfam" id="TIGR00004">
    <property type="entry name" value="Rid family detoxifying hydrolase"/>
    <property type="match status" value="1"/>
</dbReference>
<reference evidence="2" key="1">
    <citation type="journal article" date="2021" name="PeerJ">
        <title>Extensive microbial diversity within the chicken gut microbiome revealed by metagenomics and culture.</title>
        <authorList>
            <person name="Gilroy R."/>
            <person name="Ravi A."/>
            <person name="Getino M."/>
            <person name="Pursley I."/>
            <person name="Horton D.L."/>
            <person name="Alikhan N.F."/>
            <person name="Baker D."/>
            <person name="Gharbi K."/>
            <person name="Hall N."/>
            <person name="Watson M."/>
            <person name="Adriaenssens E.M."/>
            <person name="Foster-Nyarko E."/>
            <person name="Jarju S."/>
            <person name="Secka A."/>
            <person name="Antonio M."/>
            <person name="Oren A."/>
            <person name="Chaudhuri R.R."/>
            <person name="La Ragione R."/>
            <person name="Hildebrand F."/>
            <person name="Pallen M.J."/>
        </authorList>
    </citation>
    <scope>NUCLEOTIDE SEQUENCE</scope>
    <source>
        <strain evidence="2">CHK191-13928</strain>
    </source>
</reference>
<dbReference type="CDD" id="cd00448">
    <property type="entry name" value="YjgF_YER057c_UK114_family"/>
    <property type="match status" value="1"/>
</dbReference>
<dbReference type="GO" id="GO:0019239">
    <property type="term" value="F:deaminase activity"/>
    <property type="evidence" value="ECO:0007669"/>
    <property type="project" value="TreeGrafter"/>
</dbReference>
<evidence type="ECO:0000313" key="2">
    <source>
        <dbReference type="EMBL" id="HIX68223.1"/>
    </source>
</evidence>
<protein>
    <submittedName>
        <fullName evidence="2">RidA family protein</fullName>
    </submittedName>
</protein>
<dbReference type="PANTHER" id="PTHR11803">
    <property type="entry name" value="2-IMINOBUTANOATE/2-IMINOPROPANOATE DEAMINASE RIDA"/>
    <property type="match status" value="1"/>
</dbReference>
<proteinExistence type="inferred from homology"/>
<dbReference type="GO" id="GO:0005829">
    <property type="term" value="C:cytosol"/>
    <property type="evidence" value="ECO:0007669"/>
    <property type="project" value="TreeGrafter"/>
</dbReference>
<dbReference type="InterPro" id="IPR019897">
    <property type="entry name" value="RidA_CS"/>
</dbReference>
<comment type="similarity">
    <text evidence="1">Belongs to the RutC family.</text>
</comment>
<dbReference type="Gene3D" id="3.30.1330.40">
    <property type="entry name" value="RutC-like"/>
    <property type="match status" value="1"/>
</dbReference>
<dbReference type="SUPFAM" id="SSF55298">
    <property type="entry name" value="YjgF-like"/>
    <property type="match status" value="1"/>
</dbReference>
<dbReference type="EMBL" id="DXEM01000030">
    <property type="protein sequence ID" value="HIX68223.1"/>
    <property type="molecule type" value="Genomic_DNA"/>
</dbReference>
<comment type="caution">
    <text evidence="2">The sequence shown here is derived from an EMBL/GenBank/DDBJ whole genome shotgun (WGS) entry which is preliminary data.</text>
</comment>
<organism evidence="2 3">
    <name type="scientific">Candidatus Anaerostipes excrementavium</name>
    <dbReference type="NCBI Taxonomy" id="2838463"/>
    <lineage>
        <taxon>Bacteria</taxon>
        <taxon>Bacillati</taxon>
        <taxon>Bacillota</taxon>
        <taxon>Clostridia</taxon>
        <taxon>Lachnospirales</taxon>
        <taxon>Lachnospiraceae</taxon>
        <taxon>Anaerostipes</taxon>
    </lineage>
</organism>
<dbReference type="AlphaFoldDB" id="A0A9D1WW38"/>
<name>A0A9D1WW38_9FIRM</name>
<dbReference type="Proteomes" id="UP000886721">
    <property type="component" value="Unassembled WGS sequence"/>
</dbReference>
<evidence type="ECO:0000256" key="1">
    <source>
        <dbReference type="ARBA" id="ARBA00010552"/>
    </source>
</evidence>
<reference evidence="2" key="2">
    <citation type="submission" date="2021-04" db="EMBL/GenBank/DDBJ databases">
        <authorList>
            <person name="Gilroy R."/>
        </authorList>
    </citation>
    <scope>NUCLEOTIDE SEQUENCE</scope>
    <source>
        <strain evidence="2">CHK191-13928</strain>
    </source>
</reference>
<accession>A0A9D1WW38</accession>
<dbReference type="InterPro" id="IPR006056">
    <property type="entry name" value="RidA"/>
</dbReference>
<sequence>MEKKMINAQHAPAAVGPYCHAVQAGDFVFTSGQIGLNPENQELVEGIEAQTKQVLENLTEVLKAAGLDMSDVIKTTVFLDDVNDFAVVNGIYETYFGDSKPARSCVEVAALPKGALIEIEVIAVK</sequence>
<dbReference type="PROSITE" id="PS01094">
    <property type="entry name" value="UPF0076"/>
    <property type="match status" value="1"/>
</dbReference>
<gene>
    <name evidence="2" type="ORF">H9735_08940</name>
</gene>
<dbReference type="InterPro" id="IPR006175">
    <property type="entry name" value="YjgF/YER057c/UK114"/>
</dbReference>
<dbReference type="FunFam" id="3.30.1330.40:FF:000001">
    <property type="entry name" value="L-PSP family endoribonuclease"/>
    <property type="match status" value="1"/>
</dbReference>
<dbReference type="PANTHER" id="PTHR11803:SF58">
    <property type="entry name" value="PROTEIN HMF1-RELATED"/>
    <property type="match status" value="1"/>
</dbReference>